<proteinExistence type="predicted"/>
<organism evidence="2">
    <name type="scientific">Tanacetum cinerariifolium</name>
    <name type="common">Dalmatian daisy</name>
    <name type="synonym">Chrysanthemum cinerariifolium</name>
    <dbReference type="NCBI Taxonomy" id="118510"/>
    <lineage>
        <taxon>Eukaryota</taxon>
        <taxon>Viridiplantae</taxon>
        <taxon>Streptophyta</taxon>
        <taxon>Embryophyta</taxon>
        <taxon>Tracheophyta</taxon>
        <taxon>Spermatophyta</taxon>
        <taxon>Magnoliopsida</taxon>
        <taxon>eudicotyledons</taxon>
        <taxon>Gunneridae</taxon>
        <taxon>Pentapetalae</taxon>
        <taxon>asterids</taxon>
        <taxon>campanulids</taxon>
        <taxon>Asterales</taxon>
        <taxon>Asteraceae</taxon>
        <taxon>Asteroideae</taxon>
        <taxon>Anthemideae</taxon>
        <taxon>Anthemidinae</taxon>
        <taxon>Tanacetum</taxon>
    </lineage>
</organism>
<dbReference type="AlphaFoldDB" id="A0A699KJI7"/>
<protein>
    <submittedName>
        <fullName evidence="2">Retrovirus-related Pol polyprotein from transposon TNT 1-94</fullName>
    </submittedName>
</protein>
<feature type="compositionally biased region" description="Low complexity" evidence="1">
    <location>
        <begin position="195"/>
        <end position="209"/>
    </location>
</feature>
<sequence>MAIAKDKPSVRKVDARLGQWVDITMKKIHRLLSMTDGDERKHVLDYTHVDLHYVEDQKKNLKISSKEVVFTNTDEPLSVLSPEITSNSESECDSQEPLSPFSNLIGSAPSGTSKTLISLSDLTLNMADLTLDTPVPKKTRPYVKVSHTYVIKKKTEKYLAIPKPCFDKKANSSTKQLLRTLMEEVKGLKKKIEIPSGTPPSSSQPSSSKATKKKT</sequence>
<gene>
    <name evidence="2" type="ORF">Tci_668614</name>
</gene>
<accession>A0A699KJI7</accession>
<evidence type="ECO:0000256" key="1">
    <source>
        <dbReference type="SAM" id="MobiDB-lite"/>
    </source>
</evidence>
<reference evidence="2" key="1">
    <citation type="journal article" date="2019" name="Sci. Rep.">
        <title>Draft genome of Tanacetum cinerariifolium, the natural source of mosquito coil.</title>
        <authorList>
            <person name="Yamashiro T."/>
            <person name="Shiraishi A."/>
            <person name="Satake H."/>
            <person name="Nakayama K."/>
        </authorList>
    </citation>
    <scope>NUCLEOTIDE SEQUENCE</scope>
</reference>
<dbReference type="EMBL" id="BKCJ010523762">
    <property type="protein sequence ID" value="GFA96642.1"/>
    <property type="molecule type" value="Genomic_DNA"/>
</dbReference>
<comment type="caution">
    <text evidence="2">The sequence shown here is derived from an EMBL/GenBank/DDBJ whole genome shotgun (WGS) entry which is preliminary data.</text>
</comment>
<evidence type="ECO:0000313" key="2">
    <source>
        <dbReference type="EMBL" id="GFA96642.1"/>
    </source>
</evidence>
<feature type="region of interest" description="Disordered" evidence="1">
    <location>
        <begin position="189"/>
        <end position="215"/>
    </location>
</feature>
<name>A0A699KJI7_TANCI</name>